<dbReference type="Proteomes" id="UP000249464">
    <property type="component" value="Unassembled WGS sequence"/>
</dbReference>
<dbReference type="EMBL" id="FQNC01000047">
    <property type="protein sequence ID" value="SGY75722.1"/>
    <property type="molecule type" value="Genomic_DNA"/>
</dbReference>
<evidence type="ECO:0000256" key="1">
    <source>
        <dbReference type="SAM" id="MobiDB-lite"/>
    </source>
</evidence>
<evidence type="ECO:0000313" key="3">
    <source>
        <dbReference type="Proteomes" id="UP000249464"/>
    </source>
</evidence>
<proteinExistence type="predicted"/>
<sequence>MTGTSFPCRKQAFQAASIPLAGPHRPVAFSCLSGASSHPVGQIKPSLHSSSLRAA</sequence>
<keyword evidence="3" id="KW-1185">Reference proteome</keyword>
<reference evidence="2 3" key="1">
    <citation type="submission" date="2016-11" db="EMBL/GenBank/DDBJ databases">
        <authorList>
            <person name="Jaros S."/>
            <person name="Januszkiewicz K."/>
            <person name="Wedrychowicz H."/>
        </authorList>
    </citation>
    <scope>NUCLEOTIDE SEQUENCE [LARGE SCALE GENOMIC DNA]</scope>
</reference>
<accession>A0A2X0MAV4</accession>
<gene>
    <name evidence="2" type="primary">BQ5605_C005g03442</name>
    <name evidence="2" type="ORF">BQ5605_C005G03442</name>
</gene>
<name>A0A2X0MAV4_9BASI</name>
<dbReference type="AlphaFoldDB" id="A0A2X0MAV4"/>
<evidence type="ECO:0000313" key="2">
    <source>
        <dbReference type="EMBL" id="SGY75722.1"/>
    </source>
</evidence>
<feature type="region of interest" description="Disordered" evidence="1">
    <location>
        <begin position="35"/>
        <end position="55"/>
    </location>
</feature>
<protein>
    <submittedName>
        <fullName evidence="2">BQ5605_C005g03442 protein</fullName>
    </submittedName>
</protein>
<organism evidence="2 3">
    <name type="scientific">Microbotryum silenes-dioicae</name>
    <dbReference type="NCBI Taxonomy" id="796604"/>
    <lineage>
        <taxon>Eukaryota</taxon>
        <taxon>Fungi</taxon>
        <taxon>Dikarya</taxon>
        <taxon>Basidiomycota</taxon>
        <taxon>Pucciniomycotina</taxon>
        <taxon>Microbotryomycetes</taxon>
        <taxon>Microbotryales</taxon>
        <taxon>Microbotryaceae</taxon>
        <taxon>Microbotryum</taxon>
    </lineage>
</organism>